<accession>A0A0K2TZS1</accession>
<name>A0A0K2TZS1_LEPSM</name>
<reference evidence="1" key="1">
    <citation type="submission" date="2014-05" db="EMBL/GenBank/DDBJ databases">
        <authorList>
            <person name="Chronopoulou M."/>
        </authorList>
    </citation>
    <scope>NUCLEOTIDE SEQUENCE</scope>
    <source>
        <tissue evidence="1">Whole organism</tissue>
    </source>
</reference>
<protein>
    <submittedName>
        <fullName evidence="1">Uncharacterized protein</fullName>
    </submittedName>
</protein>
<proteinExistence type="predicted"/>
<organism evidence="1">
    <name type="scientific">Lepeophtheirus salmonis</name>
    <name type="common">Salmon louse</name>
    <name type="synonym">Caligus salmonis</name>
    <dbReference type="NCBI Taxonomy" id="72036"/>
    <lineage>
        <taxon>Eukaryota</taxon>
        <taxon>Metazoa</taxon>
        <taxon>Ecdysozoa</taxon>
        <taxon>Arthropoda</taxon>
        <taxon>Crustacea</taxon>
        <taxon>Multicrustacea</taxon>
        <taxon>Hexanauplia</taxon>
        <taxon>Copepoda</taxon>
        <taxon>Siphonostomatoida</taxon>
        <taxon>Caligidae</taxon>
        <taxon>Lepeophtheirus</taxon>
    </lineage>
</organism>
<dbReference type="EMBL" id="HACA01014158">
    <property type="protein sequence ID" value="CDW31519.1"/>
    <property type="molecule type" value="Transcribed_RNA"/>
</dbReference>
<evidence type="ECO:0000313" key="1">
    <source>
        <dbReference type="EMBL" id="CDW31519.1"/>
    </source>
</evidence>
<sequence length="37" mass="4213">MASELVIIKQSGVNLKCLAYIIIRIDCISQSPTYKWN</sequence>
<dbReference type="AlphaFoldDB" id="A0A0K2TZS1"/>